<dbReference type="Proteomes" id="UP000185687">
    <property type="component" value="Unassembled WGS sequence"/>
</dbReference>
<dbReference type="AlphaFoldDB" id="A0A1N7FFD2"/>
<dbReference type="InterPro" id="IPR058873">
    <property type="entry name" value="PDDEXK_GAPS4"/>
</dbReference>
<evidence type="ECO:0000313" key="4">
    <source>
        <dbReference type="Proteomes" id="UP000185687"/>
    </source>
</evidence>
<dbReference type="EMBL" id="FTNP01000006">
    <property type="protein sequence ID" value="SIR99041.1"/>
    <property type="molecule type" value="Genomic_DNA"/>
</dbReference>
<evidence type="ECO:0000259" key="2">
    <source>
        <dbReference type="Pfam" id="PF26115"/>
    </source>
</evidence>
<feature type="coiled-coil region" evidence="1">
    <location>
        <begin position="158"/>
        <end position="185"/>
    </location>
</feature>
<evidence type="ECO:0000313" key="3">
    <source>
        <dbReference type="EMBL" id="SIR99041.1"/>
    </source>
</evidence>
<dbReference type="OrthoDB" id="173276at2157"/>
<dbReference type="RefSeq" id="WP_139327049.1">
    <property type="nucleotide sequence ID" value="NZ_CP019328.1"/>
</dbReference>
<reference evidence="3 4" key="1">
    <citation type="submission" date="2017-01" db="EMBL/GenBank/DDBJ databases">
        <authorList>
            <person name="Mah S.A."/>
            <person name="Swanson W.J."/>
            <person name="Moy G.W."/>
            <person name="Vacquier V.D."/>
        </authorList>
    </citation>
    <scope>NUCLEOTIDE SEQUENCE [LARGE SCALE GENOMIC DNA]</scope>
    <source>
        <strain evidence="3 4">CGMCC 1.8909</strain>
    </source>
</reference>
<keyword evidence="4" id="KW-1185">Reference proteome</keyword>
<name>A0A1N7FFD2_9EURY</name>
<gene>
    <name evidence="3" type="ORF">SAMN05421809_3173</name>
</gene>
<dbReference type="Pfam" id="PF26115">
    <property type="entry name" value="PDDEXK_GAPS4"/>
    <property type="match status" value="1"/>
</dbReference>
<evidence type="ECO:0000256" key="1">
    <source>
        <dbReference type="SAM" id="Coils"/>
    </source>
</evidence>
<sequence length="335" mass="38519">MPEDEGERGRVANERLDALLTELGWTKRGKSNVDVPCTSGVHANRTKGHGVDSYFTYDSPFHNLERGVFVESKIRKWENINRDDLRDSMTQTLQTVECVPESDKFEEHLNGYEQRNYNAGVVGIWSSDNFHEADFQGYVSDVGIHRKERGTYEIAVLGNRELNKLARLAKEYNRLKNDYNNDSDEVYFYYPSMADKPFPDKQDSLALEALLSDLIFVQIKRASGYDRENTPTGFERVNVIFYFGDFTLDSLEVVFKALVEYNLLDVEEVLIYYDNEHLDRGIQDIESAKAQFANTIIPDNGEIVEDKEIPKFDFDTLPSVTYDNYTEGLRGDDNA</sequence>
<feature type="domain" description="GAPS4 PD-(D/E)XK nuclease" evidence="2">
    <location>
        <begin position="3"/>
        <end position="160"/>
    </location>
</feature>
<keyword evidence="1" id="KW-0175">Coiled coil</keyword>
<organism evidence="3 4">
    <name type="scientific">Natronorubrum daqingense</name>
    <dbReference type="NCBI Taxonomy" id="588898"/>
    <lineage>
        <taxon>Archaea</taxon>
        <taxon>Methanobacteriati</taxon>
        <taxon>Methanobacteriota</taxon>
        <taxon>Stenosarchaea group</taxon>
        <taxon>Halobacteria</taxon>
        <taxon>Halobacteriales</taxon>
        <taxon>Natrialbaceae</taxon>
        <taxon>Natronorubrum</taxon>
    </lineage>
</organism>
<proteinExistence type="predicted"/>
<accession>A0A1N7FFD2</accession>
<protein>
    <recommendedName>
        <fullName evidence="2">GAPS4 PD-(D/E)XK nuclease domain-containing protein</fullName>
    </recommendedName>
</protein>
<dbReference type="GeneID" id="30957667"/>